<sequence length="132" mass="14561">MLQKMEKKGEEQSEEVSPQMPEGRPADPEKKAVSWAYVSLGSTNASQTHREFPATAKSQRPEGAATKEKRDVEPPGASLMDRVGSASHFHVLQLHELTVLMLDAPSSVSEAERRGRQTPNNTECHVALLRTQ</sequence>
<comment type="caution">
    <text evidence="2">The sequence shown here is derived from an EMBL/GenBank/DDBJ whole genome shotgun (WGS) entry which is preliminary data.</text>
</comment>
<evidence type="ECO:0000313" key="3">
    <source>
        <dbReference type="Proteomes" id="UP001266305"/>
    </source>
</evidence>
<evidence type="ECO:0000313" key="2">
    <source>
        <dbReference type="EMBL" id="KAK2118830.1"/>
    </source>
</evidence>
<organism evidence="2 3">
    <name type="scientific">Saguinus oedipus</name>
    <name type="common">Cotton-top tamarin</name>
    <name type="synonym">Oedipomidas oedipus</name>
    <dbReference type="NCBI Taxonomy" id="9490"/>
    <lineage>
        <taxon>Eukaryota</taxon>
        <taxon>Metazoa</taxon>
        <taxon>Chordata</taxon>
        <taxon>Craniata</taxon>
        <taxon>Vertebrata</taxon>
        <taxon>Euteleostomi</taxon>
        <taxon>Mammalia</taxon>
        <taxon>Eutheria</taxon>
        <taxon>Euarchontoglires</taxon>
        <taxon>Primates</taxon>
        <taxon>Haplorrhini</taxon>
        <taxon>Platyrrhini</taxon>
        <taxon>Cebidae</taxon>
        <taxon>Callitrichinae</taxon>
        <taxon>Saguinus</taxon>
    </lineage>
</organism>
<reference evidence="2 3" key="1">
    <citation type="submission" date="2023-05" db="EMBL/GenBank/DDBJ databases">
        <title>B98-5 Cell Line De Novo Hybrid Assembly: An Optical Mapping Approach.</title>
        <authorList>
            <person name="Kananen K."/>
            <person name="Auerbach J.A."/>
            <person name="Kautto E."/>
            <person name="Blachly J.S."/>
        </authorList>
    </citation>
    <scope>NUCLEOTIDE SEQUENCE [LARGE SCALE GENOMIC DNA]</scope>
    <source>
        <strain evidence="2">B95-8</strain>
        <tissue evidence="2">Cell line</tissue>
    </source>
</reference>
<name>A0ABQ9WBL2_SAGOE</name>
<feature type="compositionally biased region" description="Basic and acidic residues" evidence="1">
    <location>
        <begin position="1"/>
        <end position="11"/>
    </location>
</feature>
<dbReference type="EMBL" id="JASSZA010000001">
    <property type="protein sequence ID" value="KAK2118830.1"/>
    <property type="molecule type" value="Genomic_DNA"/>
</dbReference>
<keyword evidence="3" id="KW-1185">Reference proteome</keyword>
<dbReference type="Proteomes" id="UP001266305">
    <property type="component" value="Unassembled WGS sequence"/>
</dbReference>
<accession>A0ABQ9WBL2</accession>
<evidence type="ECO:0000256" key="1">
    <source>
        <dbReference type="SAM" id="MobiDB-lite"/>
    </source>
</evidence>
<feature type="region of interest" description="Disordered" evidence="1">
    <location>
        <begin position="1"/>
        <end position="78"/>
    </location>
</feature>
<gene>
    <name evidence="2" type="ORF">P7K49_000216</name>
</gene>
<protein>
    <submittedName>
        <fullName evidence="2">Uncharacterized protein</fullName>
    </submittedName>
</protein>
<proteinExistence type="predicted"/>